<dbReference type="EMBL" id="KK107079">
    <property type="protein sequence ID" value="EZA60166.1"/>
    <property type="molecule type" value="Genomic_DNA"/>
</dbReference>
<sequence>MQEDSEKPCAGTQSGKFIDTLIVQWMKRTGSNISLHQTEEMQQAPENPSTQEPNKQQALQHQEQIIQNLKRKLKESQEVEASLSSCLEAEVRNKEEIQTKLNGTWESIETIAEYFNYISETLASFQQHHANLSSLYDNVILKQQETIQKLQANNEKMKGTLLHT</sequence>
<dbReference type="STRING" id="2015173.A0A026WWT5"/>
<evidence type="ECO:0000313" key="2">
    <source>
        <dbReference type="EMBL" id="EZA60166.1"/>
    </source>
</evidence>
<dbReference type="OrthoDB" id="7543142at2759"/>
<feature type="compositionally biased region" description="Polar residues" evidence="1">
    <location>
        <begin position="33"/>
        <end position="55"/>
    </location>
</feature>
<reference evidence="2 4" key="1">
    <citation type="journal article" date="2014" name="Curr. Biol.">
        <title>The genome of the clonal raider ant Cerapachys biroi.</title>
        <authorList>
            <person name="Oxley P.R."/>
            <person name="Ji L."/>
            <person name="Fetter-Pruneda I."/>
            <person name="McKenzie S.K."/>
            <person name="Li C."/>
            <person name="Hu H."/>
            <person name="Zhang G."/>
            <person name="Kronauer D.J."/>
        </authorList>
    </citation>
    <scope>NUCLEOTIDE SEQUENCE [LARGE SCALE GENOMIC DNA]</scope>
</reference>
<protein>
    <submittedName>
        <fullName evidence="2">Uncharacterized protein</fullName>
    </submittedName>
</protein>
<feature type="region of interest" description="Disordered" evidence="1">
    <location>
        <begin position="33"/>
        <end position="63"/>
    </location>
</feature>
<dbReference type="EMBL" id="QOIP01000010">
    <property type="protein sequence ID" value="RLU17404.1"/>
    <property type="molecule type" value="Genomic_DNA"/>
</dbReference>
<name>A0A026WWT5_OOCBI</name>
<accession>A0A026WWT5</accession>
<reference evidence="3 5" key="2">
    <citation type="journal article" date="2018" name="Genome Res.">
        <title>The genomic architecture and molecular evolution of ant odorant receptors.</title>
        <authorList>
            <person name="McKenzie S.K."/>
            <person name="Kronauer D.J.C."/>
        </authorList>
    </citation>
    <scope>NUCLEOTIDE SEQUENCE [LARGE SCALE GENOMIC DNA]</scope>
    <source>
        <strain evidence="3">Clonal line C1</strain>
    </source>
</reference>
<dbReference type="Proteomes" id="UP000053097">
    <property type="component" value="Unassembled WGS sequence"/>
</dbReference>
<evidence type="ECO:0000313" key="4">
    <source>
        <dbReference type="Proteomes" id="UP000053097"/>
    </source>
</evidence>
<evidence type="ECO:0000313" key="5">
    <source>
        <dbReference type="Proteomes" id="UP000279307"/>
    </source>
</evidence>
<evidence type="ECO:0000313" key="3">
    <source>
        <dbReference type="EMBL" id="RLU17404.1"/>
    </source>
</evidence>
<dbReference type="AlphaFoldDB" id="A0A026WWT5"/>
<dbReference type="Proteomes" id="UP000279307">
    <property type="component" value="Chromosome 10"/>
</dbReference>
<evidence type="ECO:0000256" key="1">
    <source>
        <dbReference type="SAM" id="MobiDB-lite"/>
    </source>
</evidence>
<proteinExistence type="predicted"/>
<organism evidence="2 4">
    <name type="scientific">Ooceraea biroi</name>
    <name type="common">Clonal raider ant</name>
    <name type="synonym">Cerapachys biroi</name>
    <dbReference type="NCBI Taxonomy" id="2015173"/>
    <lineage>
        <taxon>Eukaryota</taxon>
        <taxon>Metazoa</taxon>
        <taxon>Ecdysozoa</taxon>
        <taxon>Arthropoda</taxon>
        <taxon>Hexapoda</taxon>
        <taxon>Insecta</taxon>
        <taxon>Pterygota</taxon>
        <taxon>Neoptera</taxon>
        <taxon>Endopterygota</taxon>
        <taxon>Hymenoptera</taxon>
        <taxon>Apocrita</taxon>
        <taxon>Aculeata</taxon>
        <taxon>Formicoidea</taxon>
        <taxon>Formicidae</taxon>
        <taxon>Dorylinae</taxon>
        <taxon>Ooceraea</taxon>
    </lineage>
</organism>
<keyword evidence="4" id="KW-1185">Reference proteome</keyword>
<gene>
    <name evidence="3" type="ORF">DMN91_009639</name>
    <name evidence="2" type="ORF">X777_15103</name>
</gene>
<reference evidence="3" key="3">
    <citation type="submission" date="2018-07" db="EMBL/GenBank/DDBJ databases">
        <authorList>
            <person name="Mckenzie S.K."/>
            <person name="Kronauer D.J.C."/>
        </authorList>
    </citation>
    <scope>NUCLEOTIDE SEQUENCE</scope>
    <source>
        <strain evidence="3">Clonal line C1</strain>
    </source>
</reference>